<dbReference type="OrthoDB" id="2382066at2759"/>
<evidence type="ECO:0000313" key="2">
    <source>
        <dbReference type="Proteomes" id="UP000265703"/>
    </source>
</evidence>
<keyword evidence="2" id="KW-1185">Reference proteome</keyword>
<comment type="caution">
    <text evidence="1">The sequence shown here is derived from an EMBL/GenBank/DDBJ whole genome shotgun (WGS) entry which is preliminary data.</text>
</comment>
<dbReference type="Proteomes" id="UP000265703">
    <property type="component" value="Unassembled WGS sequence"/>
</dbReference>
<reference evidence="1 2" key="1">
    <citation type="submission" date="2018-06" db="EMBL/GenBank/DDBJ databases">
        <title>Comparative genomics reveals the genomic features of Rhizophagus irregularis, R. cerebriforme, R. diaphanum and Gigaspora rosea, and their symbiotic lifestyle signature.</title>
        <authorList>
            <person name="Morin E."/>
            <person name="San Clemente H."/>
            <person name="Chen E.C.H."/>
            <person name="De La Providencia I."/>
            <person name="Hainaut M."/>
            <person name="Kuo A."/>
            <person name="Kohler A."/>
            <person name="Murat C."/>
            <person name="Tang N."/>
            <person name="Roy S."/>
            <person name="Loubradou J."/>
            <person name="Henrissat B."/>
            <person name="Grigoriev I.V."/>
            <person name="Corradi N."/>
            <person name="Roux C."/>
            <person name="Martin F.M."/>
        </authorList>
    </citation>
    <scope>NUCLEOTIDE SEQUENCE [LARGE SCALE GENOMIC DNA]</scope>
    <source>
        <strain evidence="1 2">DAOM 227022</strain>
    </source>
</reference>
<sequence>MNSIKNFTNVEEWKNPKYLDYDNTFNIIEETLIAFRDYNTNFSINIDEIKKQEFIFYQLVKEEIALESYRFSLYAADVIVYINMLMEESIKSIDLLEVLQSLLSDAKIRLDFVENLNNKYILNNFKMIKPIHEYTKHGFKDPNMKYNCLAPFFWFLNFIPSIQWNRSSLNQPLLSDENENQSNVEVTFQELMFKYKKGLNIICEIKQFWENQIEIINKFIDIFDKGFKGTKEICSSQKDGLDIRNKWEKEKKCSEIFYHKIRNLLI</sequence>
<name>A0A397SSK1_9GLOM</name>
<proteinExistence type="predicted"/>
<protein>
    <submittedName>
        <fullName evidence="1">Uncharacterized protein</fullName>
    </submittedName>
</protein>
<dbReference type="EMBL" id="QKYT01000252">
    <property type="protein sequence ID" value="RIA88692.1"/>
    <property type="molecule type" value="Genomic_DNA"/>
</dbReference>
<accession>A0A397SSK1</accession>
<evidence type="ECO:0000313" key="1">
    <source>
        <dbReference type="EMBL" id="RIA88692.1"/>
    </source>
</evidence>
<gene>
    <name evidence="1" type="ORF">C1645_739199</name>
</gene>
<organism evidence="1 2">
    <name type="scientific">Glomus cerebriforme</name>
    <dbReference type="NCBI Taxonomy" id="658196"/>
    <lineage>
        <taxon>Eukaryota</taxon>
        <taxon>Fungi</taxon>
        <taxon>Fungi incertae sedis</taxon>
        <taxon>Mucoromycota</taxon>
        <taxon>Glomeromycotina</taxon>
        <taxon>Glomeromycetes</taxon>
        <taxon>Glomerales</taxon>
        <taxon>Glomeraceae</taxon>
        <taxon>Glomus</taxon>
    </lineage>
</organism>
<dbReference type="AlphaFoldDB" id="A0A397SSK1"/>